<dbReference type="AlphaFoldDB" id="A0A141CL77"/>
<gene>
    <name evidence="2" type="primary">NADH6</name>
</gene>
<evidence type="ECO:0000313" key="2">
    <source>
        <dbReference type="EMBL" id="AKS04273.1"/>
    </source>
</evidence>
<feature type="transmembrane region" description="Helical" evidence="1">
    <location>
        <begin position="96"/>
        <end position="121"/>
    </location>
</feature>
<protein>
    <submittedName>
        <fullName evidence="2">NADH dehydrogenase subunit 6</fullName>
    </submittedName>
</protein>
<name>A0A141CL77_9BILA</name>
<feature type="transmembrane region" description="Helical" evidence="1">
    <location>
        <begin position="38"/>
        <end position="59"/>
    </location>
</feature>
<dbReference type="EMBL" id="KP899776">
    <property type="protein sequence ID" value="AKS04273.1"/>
    <property type="molecule type" value="Genomic_DNA"/>
</dbReference>
<organism evidence="2">
    <name type="scientific">Parasagitta elegans</name>
    <dbReference type="NCBI Taxonomy" id="1562708"/>
    <lineage>
        <taxon>Eukaryota</taxon>
        <taxon>Metazoa</taxon>
        <taxon>Spiralia</taxon>
        <taxon>Gnathifera</taxon>
        <taxon>Chaetognatha</taxon>
        <taxon>Sagittoidea</taxon>
        <taxon>Aphragmophora</taxon>
        <taxon>Ctenodontina</taxon>
        <taxon>Sagittidae</taxon>
        <taxon>Parasagitta</taxon>
    </lineage>
</organism>
<sequence length="131" mass="14036">MLFVVLSFIFVGSPFLLGILFVATLFLGGLIVGAVDSFLGLIVFVVYVGGALVLFSYCFMLTPLQESSASFTSWALPTLCLALGGAPVAHSTLYEFYWVSCLLMSVGVLLFLVMVCVVALIDFSEGAMRVL</sequence>
<geneLocation type="mitochondrion" evidence="2"/>
<proteinExistence type="predicted"/>
<keyword evidence="2" id="KW-0496">Mitochondrion</keyword>
<keyword evidence="1" id="KW-0812">Transmembrane</keyword>
<keyword evidence="1" id="KW-1133">Transmembrane helix</keyword>
<keyword evidence="1" id="KW-0472">Membrane</keyword>
<evidence type="ECO:0000256" key="1">
    <source>
        <dbReference type="SAM" id="Phobius"/>
    </source>
</evidence>
<feature type="transmembrane region" description="Helical" evidence="1">
    <location>
        <begin position="7"/>
        <end position="32"/>
    </location>
</feature>
<accession>A0A141CL77</accession>
<feature type="transmembrane region" description="Helical" evidence="1">
    <location>
        <begin position="71"/>
        <end position="90"/>
    </location>
</feature>
<reference evidence="2" key="1">
    <citation type="submission" date="2015-03" db="EMBL/GenBank/DDBJ databases">
        <title>Mitochondrial variation in chaetognaths.</title>
        <authorList>
            <person name="Marletaz F."/>
            <person name="Le Parco Y."/>
            <person name="Liu S."/>
            <person name="Peijnenburg K."/>
        </authorList>
    </citation>
    <scope>NUCLEOTIDE SEQUENCE</scope>
    <source>
        <strain evidence="2">SE-S3-44</strain>
    </source>
</reference>